<sequence>MFQHRPSLKSVDQLLQEFMSKDFNIMNAAKLSFTGIGDKDVYNISAPFEDAGEFVIAGRVESRDSEHSEVYFFVEKEGQWLPREDAPVLRLQDPFHTRIGQELIVGGVQTFPHPQKANKLMWRTVIYKGADLANLNLFFVGPDGMKDLRLVELHDGGIGVFTRPQWRGKKGGRGKIGFFQVSSWEELTMTAIVEAPLLDQLFYDSEWGGANEAHRLRGGKIGVLGHIARYDKRGRSYYPMVFTLDPQTGERTDVELIAVRAHFVPGPSKRPDLEDVVFSGGLLRHEDGTATLYAGTGDAEAQRITIDDPFIKYET</sequence>
<evidence type="ECO:0000313" key="1">
    <source>
        <dbReference type="EMBL" id="MRN56473.1"/>
    </source>
</evidence>
<keyword evidence="2" id="KW-1185">Reference proteome</keyword>
<reference evidence="1 2" key="1">
    <citation type="submission" date="2019-11" db="EMBL/GenBank/DDBJ databases">
        <title>Paenibacillus monticola sp. nov., a novel PGPR strain isolated from mountain sample in China.</title>
        <authorList>
            <person name="Zhao Q."/>
            <person name="Li H.-P."/>
            <person name="Zhang J.-L."/>
        </authorList>
    </citation>
    <scope>NUCLEOTIDE SEQUENCE [LARGE SCALE GENOMIC DNA]</scope>
    <source>
        <strain evidence="1 2">LC-T2</strain>
    </source>
</reference>
<dbReference type="InterPro" id="IPR023296">
    <property type="entry name" value="Glyco_hydro_beta-prop_sf"/>
</dbReference>
<comment type="caution">
    <text evidence="1">The sequence shown here is derived from an EMBL/GenBank/DDBJ whole genome shotgun (WGS) entry which is preliminary data.</text>
</comment>
<organism evidence="1 2">
    <name type="scientific">Paenibacillus monticola</name>
    <dbReference type="NCBI Taxonomy" id="2666075"/>
    <lineage>
        <taxon>Bacteria</taxon>
        <taxon>Bacillati</taxon>
        <taxon>Bacillota</taxon>
        <taxon>Bacilli</taxon>
        <taxon>Bacillales</taxon>
        <taxon>Paenibacillaceae</taxon>
        <taxon>Paenibacillus</taxon>
    </lineage>
</organism>
<gene>
    <name evidence="1" type="ORF">GJB61_26280</name>
</gene>
<dbReference type="InterPro" id="IPR015045">
    <property type="entry name" value="MPT-1-like_LmxM"/>
</dbReference>
<proteinExistence type="predicted"/>
<evidence type="ECO:0000313" key="2">
    <source>
        <dbReference type="Proteomes" id="UP000463051"/>
    </source>
</evidence>
<dbReference type="PANTHER" id="PTHR37036:SF2">
    <property type="entry name" value="DUF1861 FAMILY PROTEIN"/>
    <property type="match status" value="1"/>
</dbReference>
<dbReference type="Pfam" id="PF08950">
    <property type="entry name" value="DUF1861"/>
    <property type="match status" value="1"/>
</dbReference>
<dbReference type="Gene3D" id="2.115.10.20">
    <property type="entry name" value="Glycosyl hydrolase domain, family 43"/>
    <property type="match status" value="1"/>
</dbReference>
<dbReference type="PANTHER" id="PTHR37036">
    <property type="match status" value="1"/>
</dbReference>
<dbReference type="Proteomes" id="UP000463051">
    <property type="component" value="Unassembled WGS sequence"/>
</dbReference>
<dbReference type="EMBL" id="WJXB01000014">
    <property type="protein sequence ID" value="MRN56473.1"/>
    <property type="molecule type" value="Genomic_DNA"/>
</dbReference>
<dbReference type="AlphaFoldDB" id="A0A7X2HAE3"/>
<name>A0A7X2HAE3_9BACL</name>
<dbReference type="SUPFAM" id="SSF75005">
    <property type="entry name" value="Arabinanase/levansucrase/invertase"/>
    <property type="match status" value="1"/>
</dbReference>
<accession>A0A7X2HAE3</accession>
<dbReference type="RefSeq" id="WP_154121980.1">
    <property type="nucleotide sequence ID" value="NZ_WJXB01000014.1"/>
</dbReference>
<protein>
    <submittedName>
        <fullName evidence="1">DUF1861 family protein</fullName>
    </submittedName>
</protein>